<evidence type="ECO:0000256" key="4">
    <source>
        <dbReference type="ARBA" id="ARBA00022832"/>
    </source>
</evidence>
<dbReference type="PROSITE" id="PS00099">
    <property type="entry name" value="THIOLASE_3"/>
    <property type="match status" value="1"/>
</dbReference>
<dbReference type="InterPro" id="IPR020615">
    <property type="entry name" value="Thiolase_acyl_enz_int_AS"/>
</dbReference>
<keyword evidence="5 8" id="KW-0442">Lipid degradation</keyword>
<organism evidence="13 14">
    <name type="scientific">Halomonas cerina</name>
    <dbReference type="NCBI Taxonomy" id="447424"/>
    <lineage>
        <taxon>Bacteria</taxon>
        <taxon>Pseudomonadati</taxon>
        <taxon>Pseudomonadota</taxon>
        <taxon>Gammaproteobacteria</taxon>
        <taxon>Oceanospirillales</taxon>
        <taxon>Halomonadaceae</taxon>
        <taxon>Halomonas</taxon>
    </lineage>
</organism>
<dbReference type="Proteomes" id="UP000547614">
    <property type="component" value="Unassembled WGS sequence"/>
</dbReference>
<comment type="subcellular location">
    <subcellularLocation>
        <location evidence="8">Cytoplasm</location>
    </subcellularLocation>
</comment>
<evidence type="ECO:0000256" key="9">
    <source>
        <dbReference type="PIRSR" id="PIRSR000429-1"/>
    </source>
</evidence>
<dbReference type="CDD" id="cd00751">
    <property type="entry name" value="thiolase"/>
    <property type="match status" value="1"/>
</dbReference>
<dbReference type="FunFam" id="3.40.47.10:FF:000010">
    <property type="entry name" value="Acetyl-CoA acetyltransferase (Thiolase)"/>
    <property type="match status" value="1"/>
</dbReference>
<dbReference type="SUPFAM" id="SSF53901">
    <property type="entry name" value="Thiolase-like"/>
    <property type="match status" value="2"/>
</dbReference>
<evidence type="ECO:0000256" key="2">
    <source>
        <dbReference type="ARBA" id="ARBA00022490"/>
    </source>
</evidence>
<protein>
    <recommendedName>
        <fullName evidence="8">3-ketoacyl-CoA thiolase</fullName>
        <ecNumber evidence="8">2.3.1.16</ecNumber>
    </recommendedName>
    <alternativeName>
        <fullName evidence="8">Acetyl-CoA acyltransferase</fullName>
    </alternativeName>
    <alternativeName>
        <fullName evidence="8">Beta-ketothiolase</fullName>
    </alternativeName>
    <alternativeName>
        <fullName evidence="8">Fatty acid oxidation complex subunit beta</fullName>
    </alternativeName>
</protein>
<dbReference type="PANTHER" id="PTHR43853">
    <property type="entry name" value="3-KETOACYL-COA THIOLASE, PEROXISOMAL"/>
    <property type="match status" value="1"/>
</dbReference>
<keyword evidence="3 8" id="KW-0808">Transferase</keyword>
<dbReference type="PIRSF" id="PIRSF000429">
    <property type="entry name" value="Ac-CoA_Ac_transf"/>
    <property type="match status" value="1"/>
</dbReference>
<comment type="subunit">
    <text evidence="8">Heterotetramer of two alpha chains (FadB) and two beta chains (FadA).</text>
</comment>
<dbReference type="InterPro" id="IPR050215">
    <property type="entry name" value="Thiolase-like_sf_Thiolase"/>
</dbReference>
<dbReference type="InterPro" id="IPR016039">
    <property type="entry name" value="Thiolase-like"/>
</dbReference>
<feature type="active site" description="Acyl-thioester intermediate" evidence="8 9">
    <location>
        <position position="95"/>
    </location>
</feature>
<accession>A0A839V7S3</accession>
<dbReference type="GO" id="GO:0006635">
    <property type="term" value="P:fatty acid beta-oxidation"/>
    <property type="evidence" value="ECO:0007669"/>
    <property type="project" value="UniProtKB-UniRule"/>
</dbReference>
<evidence type="ECO:0000256" key="1">
    <source>
        <dbReference type="ARBA" id="ARBA00010982"/>
    </source>
</evidence>
<dbReference type="PANTHER" id="PTHR43853:SF11">
    <property type="entry name" value="3-KETOACYL-COA THIOLASE FADA"/>
    <property type="match status" value="1"/>
</dbReference>
<feature type="domain" description="Thiolase N-terminal" evidence="11">
    <location>
        <begin position="8"/>
        <end position="257"/>
    </location>
</feature>
<feature type="active site" description="Proton acceptor" evidence="8 9">
    <location>
        <position position="347"/>
    </location>
</feature>
<keyword evidence="14" id="KW-1185">Reference proteome</keyword>
<dbReference type="AlphaFoldDB" id="A0A839V7S3"/>
<comment type="pathway">
    <text evidence="8">Lipid metabolism; fatty acid beta-oxidation.</text>
</comment>
<dbReference type="Gene3D" id="3.40.47.10">
    <property type="match status" value="2"/>
</dbReference>
<dbReference type="EC" id="2.3.1.16" evidence="8"/>
<dbReference type="PROSITE" id="PS00737">
    <property type="entry name" value="THIOLASE_2"/>
    <property type="match status" value="1"/>
</dbReference>
<dbReference type="GO" id="GO:0005737">
    <property type="term" value="C:cytoplasm"/>
    <property type="evidence" value="ECO:0007669"/>
    <property type="project" value="UniProtKB-SubCell"/>
</dbReference>
<dbReference type="EMBL" id="JACHXP010000004">
    <property type="protein sequence ID" value="MBB3189885.1"/>
    <property type="molecule type" value="Genomic_DNA"/>
</dbReference>
<dbReference type="RefSeq" id="WP_183324634.1">
    <property type="nucleotide sequence ID" value="NZ_JACHXP010000004.1"/>
</dbReference>
<dbReference type="InterPro" id="IPR020613">
    <property type="entry name" value="Thiolase_CS"/>
</dbReference>
<comment type="caution">
    <text evidence="13">The sequence shown here is derived from an EMBL/GenBank/DDBJ whole genome shotgun (WGS) entry which is preliminary data.</text>
</comment>
<evidence type="ECO:0000313" key="14">
    <source>
        <dbReference type="Proteomes" id="UP000547614"/>
    </source>
</evidence>
<dbReference type="UniPathway" id="UPA00659"/>
<keyword evidence="4 8" id="KW-0276">Fatty acid metabolism</keyword>
<evidence type="ECO:0000256" key="10">
    <source>
        <dbReference type="RuleBase" id="RU003557"/>
    </source>
</evidence>
<comment type="similarity">
    <text evidence="1 8 10">Belongs to the thiolase-like superfamily. Thiolase family.</text>
</comment>
<keyword evidence="2 8" id="KW-0963">Cytoplasm</keyword>
<dbReference type="InterPro" id="IPR002155">
    <property type="entry name" value="Thiolase"/>
</dbReference>
<keyword evidence="6 8" id="KW-0443">Lipid metabolism</keyword>
<evidence type="ECO:0000256" key="8">
    <source>
        <dbReference type="HAMAP-Rule" id="MF_01620"/>
    </source>
</evidence>
<dbReference type="PROSITE" id="PS00098">
    <property type="entry name" value="THIOLASE_1"/>
    <property type="match status" value="1"/>
</dbReference>
<evidence type="ECO:0000259" key="12">
    <source>
        <dbReference type="Pfam" id="PF02803"/>
    </source>
</evidence>
<evidence type="ECO:0000256" key="6">
    <source>
        <dbReference type="ARBA" id="ARBA00023098"/>
    </source>
</evidence>
<feature type="active site" description="Proton acceptor" evidence="8 9">
    <location>
        <position position="377"/>
    </location>
</feature>
<evidence type="ECO:0000256" key="5">
    <source>
        <dbReference type="ARBA" id="ARBA00022963"/>
    </source>
</evidence>
<evidence type="ECO:0000313" key="13">
    <source>
        <dbReference type="EMBL" id="MBB3189885.1"/>
    </source>
</evidence>
<comment type="function">
    <text evidence="8">Catalyzes the final step of fatty acid oxidation in which acetyl-CoA is released and the CoA ester of a fatty acid two carbons shorter is formed.</text>
</comment>
<dbReference type="HAMAP" id="MF_01620">
    <property type="entry name" value="FadA"/>
    <property type="match status" value="1"/>
</dbReference>
<dbReference type="InterPro" id="IPR020616">
    <property type="entry name" value="Thiolase_N"/>
</dbReference>
<keyword evidence="7 8" id="KW-0012">Acyltransferase</keyword>
<dbReference type="Pfam" id="PF02803">
    <property type="entry name" value="Thiolase_C"/>
    <property type="match status" value="1"/>
</dbReference>
<dbReference type="GO" id="GO:0010124">
    <property type="term" value="P:phenylacetate catabolic process"/>
    <property type="evidence" value="ECO:0007669"/>
    <property type="project" value="TreeGrafter"/>
</dbReference>
<dbReference type="InterPro" id="IPR012805">
    <property type="entry name" value="FadA"/>
</dbReference>
<dbReference type="InterPro" id="IPR020617">
    <property type="entry name" value="Thiolase_C"/>
</dbReference>
<comment type="catalytic activity">
    <reaction evidence="8">
        <text>an acyl-CoA + acetyl-CoA = a 3-oxoacyl-CoA + CoA</text>
        <dbReference type="Rhea" id="RHEA:21564"/>
        <dbReference type="ChEBI" id="CHEBI:57287"/>
        <dbReference type="ChEBI" id="CHEBI:57288"/>
        <dbReference type="ChEBI" id="CHEBI:58342"/>
        <dbReference type="ChEBI" id="CHEBI:90726"/>
        <dbReference type="EC" id="2.3.1.16"/>
    </reaction>
</comment>
<reference evidence="13 14" key="1">
    <citation type="submission" date="2020-08" db="EMBL/GenBank/DDBJ databases">
        <title>Genomic Encyclopedia of Type Strains, Phase III (KMG-III): the genomes of soil and plant-associated and newly described type strains.</title>
        <authorList>
            <person name="Whitman W."/>
        </authorList>
    </citation>
    <scope>NUCLEOTIDE SEQUENCE [LARGE SCALE GENOMIC DNA]</scope>
    <source>
        <strain evidence="13 14">CECT 7282</strain>
    </source>
</reference>
<sequence>MSWHPRDIVVVDCVRTPMARAKHGAFRHVRAETLSAATMQALFARNPALDPTEVDDVIWGCVNQTLEQGMNIARNAAILTDIPATVPAQTVNRLCGSSMSALHIAAANIKAGLGEFYIIGGVEHMEHIGMTHGVDVNPAASKHVAKAAMMMGLTAELLGKMHGVSREDQDAFGVRSHQRAQAATENGGFDNEIIGVEGHDERDFRVRVDRDEVIRSDASLEKMAELKPAFDPRGGTITAGTSSALSVGAAGLAVMSHERAQALGLAPIARVLATGVAGCDPSIMGYGPVPASKQALKKAGLTIDDIDTVELNEAFAAQALPVLQDLGLRDAMDDKVNLHGGAIALGHPLGCSGARICTTLLNVMRSRHTTLGLATMCIGMGQGVATVFERWG</sequence>
<dbReference type="NCBIfam" id="TIGR01930">
    <property type="entry name" value="AcCoA-C-Actrans"/>
    <property type="match status" value="1"/>
</dbReference>
<proteinExistence type="inferred from homology"/>
<dbReference type="Pfam" id="PF00108">
    <property type="entry name" value="Thiolase_N"/>
    <property type="match status" value="1"/>
</dbReference>
<dbReference type="GO" id="GO:0003988">
    <property type="term" value="F:acetyl-CoA C-acyltransferase activity"/>
    <property type="evidence" value="ECO:0007669"/>
    <property type="project" value="UniProtKB-UniRule"/>
</dbReference>
<dbReference type="InterPro" id="IPR020610">
    <property type="entry name" value="Thiolase_AS"/>
</dbReference>
<name>A0A839V7S3_9GAMM</name>
<evidence type="ECO:0000256" key="3">
    <source>
        <dbReference type="ARBA" id="ARBA00022679"/>
    </source>
</evidence>
<gene>
    <name evidence="8" type="primary">fadA</name>
    <name evidence="13" type="ORF">FHR94_001109</name>
</gene>
<dbReference type="NCBIfam" id="TIGR02445">
    <property type="entry name" value="fadA"/>
    <property type="match status" value="1"/>
</dbReference>
<evidence type="ECO:0000256" key="7">
    <source>
        <dbReference type="ARBA" id="ARBA00023315"/>
    </source>
</evidence>
<evidence type="ECO:0000259" key="11">
    <source>
        <dbReference type="Pfam" id="PF00108"/>
    </source>
</evidence>
<dbReference type="NCBIfam" id="NF006510">
    <property type="entry name" value="PRK08947.1"/>
    <property type="match status" value="1"/>
</dbReference>
<feature type="domain" description="Thiolase C-terminal" evidence="12">
    <location>
        <begin position="266"/>
        <end position="390"/>
    </location>
</feature>